<dbReference type="InterPro" id="IPR037925">
    <property type="entry name" value="FlgE/F/G-like"/>
</dbReference>
<dbReference type="Gene3D" id="2.60.98.20">
    <property type="entry name" value="Flagellar hook protein FlgE"/>
    <property type="match status" value="1"/>
</dbReference>
<evidence type="ECO:0000256" key="2">
    <source>
        <dbReference type="ARBA" id="ARBA00009677"/>
    </source>
</evidence>
<keyword evidence="8" id="KW-1185">Reference proteome</keyword>
<proteinExistence type="inferred from homology"/>
<gene>
    <name evidence="7" type="ORF">HND93_19970</name>
</gene>
<comment type="subcellular location">
    <subcellularLocation>
        <location evidence="1 4">Bacterial flagellum basal body</location>
    </subcellularLocation>
</comment>
<dbReference type="Pfam" id="PF06429">
    <property type="entry name" value="Flg_bbr_C"/>
    <property type="match status" value="1"/>
</dbReference>
<dbReference type="Proteomes" id="UP000584642">
    <property type="component" value="Unassembled WGS sequence"/>
</dbReference>
<keyword evidence="7" id="KW-0282">Flagellum</keyword>
<comment type="caution">
    <text evidence="7">The sequence shown here is derived from an EMBL/GenBank/DDBJ whole genome shotgun (WGS) entry which is preliminary data.</text>
</comment>
<evidence type="ECO:0000256" key="3">
    <source>
        <dbReference type="ARBA" id="ARBA00023143"/>
    </source>
</evidence>
<dbReference type="InterPro" id="IPR019776">
    <property type="entry name" value="Flagellar_basal_body_rod_CS"/>
</dbReference>
<keyword evidence="7" id="KW-0969">Cilium</keyword>
<keyword evidence="3 4" id="KW-0975">Bacterial flagellum</keyword>
<feature type="domain" description="Flagellar basal-body/hook protein C-terminal" evidence="6">
    <location>
        <begin position="407"/>
        <end position="450"/>
    </location>
</feature>
<feature type="domain" description="Flagellar basal body rod protein N-terminal" evidence="5">
    <location>
        <begin position="9"/>
        <end position="37"/>
    </location>
</feature>
<comment type="function">
    <text evidence="4">A flexible structure which links the flagellar filament to the drive apparatus in the basal body.</text>
</comment>
<dbReference type="SUPFAM" id="SSF117143">
    <property type="entry name" value="Flagellar hook protein flgE"/>
    <property type="match status" value="1"/>
</dbReference>
<sequence>MSINRILSNGVLGATAQSHALNVISDNIANARTTGYKRSEAQFSDFVVTDRFSNRLDGAGVRPGERLRTDSTGSIEQTGQSTNAAIIGNGFFLVQEIDQATGDPALTSAQLTANNRIPELTRAGDFSEDQYGNLVNSTGRALMGFKLDSSGNTIADGTSVNDLELVSVDEMRSYYQGSTTLSVAGNLPASASSDGDDPFKGIPTTIRAVDNEGRYAAVSLTFKKTADNADGSANWEVYEDGAVYDDGSAVLRTAATGLLGGITFGPDGTLTGGTDGEDVTFALALGSNFNNVALNIGQYGSLAGIRSVPDVPLTGMSSGQDGIAAGTYRDVEITSDGYVRATYGNGEYRDFYQVPNGVVINPTDLESVSGTAFRVTENSGELRLKTFGSEASPEGETPMTVGAALATGAIEQSNTDIADQFTTLIVAQRTYSANTKIISTADEMTQTAMGLKV</sequence>
<reference evidence="7 8" key="1">
    <citation type="submission" date="2020-05" db="EMBL/GenBank/DDBJ databases">
        <title>Azospirillum oleiclasticum sp. nov, a nitrogen-fixing and heavy crude oil-emulsifying bacterium isolated from the crude oil of Yumen Oilfield.</title>
        <authorList>
            <person name="Wu D."/>
            <person name="Cai M."/>
            <person name="Zhang X."/>
        </authorList>
    </citation>
    <scope>NUCLEOTIDE SEQUENCE [LARGE SCALE GENOMIC DNA]</scope>
    <source>
        <strain evidence="7 8">ROY-1-1-2</strain>
    </source>
</reference>
<organism evidence="7 8">
    <name type="scientific">Azospirillum oleiclasticum</name>
    <dbReference type="NCBI Taxonomy" id="2735135"/>
    <lineage>
        <taxon>Bacteria</taxon>
        <taxon>Pseudomonadati</taxon>
        <taxon>Pseudomonadota</taxon>
        <taxon>Alphaproteobacteria</taxon>
        <taxon>Rhodospirillales</taxon>
        <taxon>Azospirillaceae</taxon>
        <taxon>Azospirillum</taxon>
    </lineage>
</organism>
<evidence type="ECO:0000313" key="8">
    <source>
        <dbReference type="Proteomes" id="UP000584642"/>
    </source>
</evidence>
<evidence type="ECO:0000259" key="6">
    <source>
        <dbReference type="Pfam" id="PF06429"/>
    </source>
</evidence>
<accession>A0ABX2TFQ9</accession>
<dbReference type="InterPro" id="IPR037058">
    <property type="entry name" value="Falgellar_hook_FlgE_sf"/>
</dbReference>
<evidence type="ECO:0000313" key="7">
    <source>
        <dbReference type="EMBL" id="NYZ21998.1"/>
    </source>
</evidence>
<dbReference type="RefSeq" id="WP_180283768.1">
    <property type="nucleotide sequence ID" value="NZ_JABFDB010000014.1"/>
</dbReference>
<dbReference type="Pfam" id="PF00460">
    <property type="entry name" value="Flg_bb_rod"/>
    <property type="match status" value="1"/>
</dbReference>
<dbReference type="PROSITE" id="PS00588">
    <property type="entry name" value="FLAGELLA_BB_ROD"/>
    <property type="match status" value="1"/>
</dbReference>
<protein>
    <recommendedName>
        <fullName evidence="4">Flagellar hook protein FlgE</fullName>
    </recommendedName>
</protein>
<dbReference type="InterPro" id="IPR001444">
    <property type="entry name" value="Flag_bb_rod_N"/>
</dbReference>
<evidence type="ECO:0000256" key="4">
    <source>
        <dbReference type="RuleBase" id="RU362116"/>
    </source>
</evidence>
<dbReference type="PANTHER" id="PTHR30435">
    <property type="entry name" value="FLAGELLAR PROTEIN"/>
    <property type="match status" value="1"/>
</dbReference>
<name>A0ABX2TFQ9_9PROT</name>
<dbReference type="PANTHER" id="PTHR30435:SF1">
    <property type="entry name" value="FLAGELLAR HOOK PROTEIN FLGE"/>
    <property type="match status" value="1"/>
</dbReference>
<dbReference type="EMBL" id="JABFDB010000014">
    <property type="protein sequence ID" value="NYZ21998.1"/>
    <property type="molecule type" value="Genomic_DNA"/>
</dbReference>
<dbReference type="InterPro" id="IPR010930">
    <property type="entry name" value="Flg_bb/hook_C_dom"/>
</dbReference>
<evidence type="ECO:0000256" key="1">
    <source>
        <dbReference type="ARBA" id="ARBA00004117"/>
    </source>
</evidence>
<keyword evidence="7" id="KW-0966">Cell projection</keyword>
<comment type="similarity">
    <text evidence="2 4">Belongs to the flagella basal body rod proteins family.</text>
</comment>
<dbReference type="InterPro" id="IPR020013">
    <property type="entry name" value="Flagellar_FlgE/F/G"/>
</dbReference>
<dbReference type="NCBIfam" id="TIGR03506">
    <property type="entry name" value="FlgEFG_subfam"/>
    <property type="match status" value="1"/>
</dbReference>
<evidence type="ECO:0000259" key="5">
    <source>
        <dbReference type="Pfam" id="PF00460"/>
    </source>
</evidence>